<dbReference type="FunFam" id="3.40.1190.20:FF:000003">
    <property type="entry name" value="Phosphomethylpyrimidine kinase ThiD"/>
    <property type="match status" value="1"/>
</dbReference>
<name>A0A147JTN2_HADYE</name>
<dbReference type="PANTHER" id="PTHR20858">
    <property type="entry name" value="PHOSPHOMETHYLPYRIMIDINE KINASE"/>
    <property type="match status" value="1"/>
</dbReference>
<dbReference type="GO" id="GO:0009228">
    <property type="term" value="P:thiamine biosynthetic process"/>
    <property type="evidence" value="ECO:0007669"/>
    <property type="project" value="InterPro"/>
</dbReference>
<dbReference type="GO" id="GO:0005524">
    <property type="term" value="F:ATP binding"/>
    <property type="evidence" value="ECO:0007669"/>
    <property type="project" value="UniProtKB-KW"/>
</dbReference>
<evidence type="ECO:0000259" key="6">
    <source>
        <dbReference type="Pfam" id="PF10120"/>
    </source>
</evidence>
<dbReference type="PANTHER" id="PTHR20858:SF17">
    <property type="entry name" value="HYDROXYMETHYLPYRIMIDINE_PHOSPHOMETHYLPYRIMIDINE KINASE THI20-RELATED"/>
    <property type="match status" value="1"/>
</dbReference>
<gene>
    <name evidence="7" type="ORF">APZ16_04785</name>
</gene>
<dbReference type="STRING" id="1776334.APZ16_04785"/>
<sequence length="442" mass="47265">MRVPCVLTIAGSDSGGGAGIQADMKTFAALGVHGLCAITAVTAQNTKGVAAVMELPPEFIAKQIDTLMDDFEVKFAKTGMLSSADIIRVVADRVKKYRLRVVVDPIMVSASGSPLMRADALSAIGELLACTELVTPNVHEAEKLSGVRIRSVEDMKRAARKIAELGPKAVLIKGGHLMKKTVTDVLYFKERFEEFSSPRITEETTHGTGCSLSSAIAAELAKGAALNMAIRNARDFVGQAIRWRLKVGHGVVPINQMAGIFREVETARAIGEVWRAAQMLVRNPKFVSLIPEVGSNIVMALPEAGSIQEVVGLSGRIVRTSHGAVITGFPELGGSEHVANIVLTALRYDPKIRSAMNIKYSSSVLRACKDLGLTISSFDRAREPRGVKTMEWGTAQAIKKVGRVPQVIFDTGCPGKEAMIRLLGATPGEVASLALRVAERIG</sequence>
<feature type="domain" description="Thiamine-phosphate synthase ThiN" evidence="6">
    <location>
        <begin position="273"/>
        <end position="434"/>
    </location>
</feature>
<evidence type="ECO:0000256" key="2">
    <source>
        <dbReference type="ARBA" id="ARBA00022741"/>
    </source>
</evidence>
<reference evidence="7 8" key="1">
    <citation type="journal article" date="2016" name="Nat. Microbiol.">
        <title>Genomic inference of the metabolism of cosmopolitan subsurface Archaea, Hadesarchaea.</title>
        <authorList>
            <person name="Baker B.J."/>
            <person name="Saw J.H."/>
            <person name="Lind A.E."/>
            <person name="Lazar C.S."/>
            <person name="Hinrichs K.-U."/>
            <person name="Teske A.P."/>
            <person name="Ettema T.J."/>
        </authorList>
    </citation>
    <scope>NUCLEOTIDE SEQUENCE [LARGE SCALE GENOMIC DNA]</scope>
</reference>
<proteinExistence type="predicted"/>
<dbReference type="Gene3D" id="3.40.1190.20">
    <property type="match status" value="1"/>
</dbReference>
<dbReference type="SUPFAM" id="SSF53639">
    <property type="entry name" value="AraD/HMP-PK domain-like"/>
    <property type="match status" value="1"/>
</dbReference>
<accession>A0A147JTN2</accession>
<dbReference type="Proteomes" id="UP000074294">
    <property type="component" value="Unassembled WGS sequence"/>
</dbReference>
<keyword evidence="2" id="KW-0547">Nucleotide-binding</keyword>
<dbReference type="InterPro" id="IPR004399">
    <property type="entry name" value="HMP/HMP-P_kinase_dom"/>
</dbReference>
<keyword evidence="1" id="KW-0808">Transferase</keyword>
<comment type="caution">
    <text evidence="7">The sequence shown here is derived from an EMBL/GenBank/DDBJ whole genome shotgun (WGS) entry which is preliminary data.</text>
</comment>
<dbReference type="Pfam" id="PF10120">
    <property type="entry name" value="ThiN"/>
    <property type="match status" value="1"/>
</dbReference>
<dbReference type="GO" id="GO:0008902">
    <property type="term" value="F:hydroxymethylpyrimidine kinase activity"/>
    <property type="evidence" value="ECO:0007669"/>
    <property type="project" value="TreeGrafter"/>
</dbReference>
<keyword evidence="3" id="KW-0418">Kinase</keyword>
<dbReference type="InterPro" id="IPR029056">
    <property type="entry name" value="Ribokinase-like"/>
</dbReference>
<keyword evidence="4" id="KW-0067">ATP-binding</keyword>
<dbReference type="InterPro" id="IPR013749">
    <property type="entry name" value="PM/HMP-P_kinase-1"/>
</dbReference>
<dbReference type="NCBIfam" id="TIGR00097">
    <property type="entry name" value="HMP-P_kinase"/>
    <property type="match status" value="1"/>
</dbReference>
<evidence type="ECO:0000313" key="7">
    <source>
        <dbReference type="EMBL" id="KUO39859.1"/>
    </source>
</evidence>
<dbReference type="InterPro" id="IPR036409">
    <property type="entry name" value="Aldolase_II/adducin_N_sf"/>
</dbReference>
<evidence type="ECO:0000259" key="5">
    <source>
        <dbReference type="Pfam" id="PF08543"/>
    </source>
</evidence>
<feature type="domain" description="Pyridoxamine kinase/Phosphomethylpyrimidine kinase" evidence="5">
    <location>
        <begin position="13"/>
        <end position="255"/>
    </location>
</feature>
<dbReference type="InterPro" id="IPR019293">
    <property type="entry name" value="ThiN"/>
</dbReference>
<dbReference type="EMBL" id="LQMQ01000054">
    <property type="protein sequence ID" value="KUO39859.1"/>
    <property type="molecule type" value="Genomic_DNA"/>
</dbReference>
<dbReference type="AlphaFoldDB" id="A0A147JTN2"/>
<evidence type="ECO:0000256" key="3">
    <source>
        <dbReference type="ARBA" id="ARBA00022777"/>
    </source>
</evidence>
<dbReference type="CDD" id="cd01169">
    <property type="entry name" value="HMPP_kinase"/>
    <property type="match status" value="1"/>
</dbReference>
<organism evidence="7 8">
    <name type="scientific">Hadarchaeum yellowstonense</name>
    <dbReference type="NCBI Taxonomy" id="1776334"/>
    <lineage>
        <taxon>Archaea</taxon>
        <taxon>Methanobacteriati</taxon>
        <taxon>Candidatus Hadarchaeota</taxon>
        <taxon>Candidatus Hadarchaeia</taxon>
        <taxon>Candidatus Hadarchaeales</taxon>
        <taxon>Candidatus Hadarchaeaceae</taxon>
        <taxon>Candidatus Hadarchaeum</taxon>
    </lineage>
</organism>
<evidence type="ECO:0000256" key="1">
    <source>
        <dbReference type="ARBA" id="ARBA00022679"/>
    </source>
</evidence>
<evidence type="ECO:0000256" key="4">
    <source>
        <dbReference type="ARBA" id="ARBA00022840"/>
    </source>
</evidence>
<evidence type="ECO:0000313" key="8">
    <source>
        <dbReference type="Proteomes" id="UP000074294"/>
    </source>
</evidence>
<dbReference type="GO" id="GO:0005829">
    <property type="term" value="C:cytosol"/>
    <property type="evidence" value="ECO:0007669"/>
    <property type="project" value="TreeGrafter"/>
</dbReference>
<dbReference type="SUPFAM" id="SSF53613">
    <property type="entry name" value="Ribokinase-like"/>
    <property type="match status" value="1"/>
</dbReference>
<protein>
    <submittedName>
        <fullName evidence="7">Uncharacterized protein</fullName>
    </submittedName>
</protein>
<dbReference type="Gene3D" id="3.40.225.10">
    <property type="entry name" value="Class II aldolase/adducin N-terminal domain"/>
    <property type="match status" value="1"/>
</dbReference>
<dbReference type="Pfam" id="PF08543">
    <property type="entry name" value="Phos_pyr_kin"/>
    <property type="match status" value="1"/>
</dbReference>
<dbReference type="GO" id="GO:0008972">
    <property type="term" value="F:phosphomethylpyrimidine kinase activity"/>
    <property type="evidence" value="ECO:0007669"/>
    <property type="project" value="InterPro"/>
</dbReference>